<dbReference type="PANTHER" id="PTHR18964:SF169">
    <property type="entry name" value="N-ACETYLMANNOSAMINE KINASE"/>
    <property type="match status" value="1"/>
</dbReference>
<name>A0A2S9Q9U8_9HYPH</name>
<keyword evidence="2" id="KW-1185">Reference proteome</keyword>
<dbReference type="SUPFAM" id="SSF46785">
    <property type="entry name" value="Winged helix' DNA-binding domain"/>
    <property type="match status" value="1"/>
</dbReference>
<dbReference type="OrthoDB" id="9810372at2"/>
<evidence type="ECO:0000313" key="2">
    <source>
        <dbReference type="Proteomes" id="UP000237682"/>
    </source>
</evidence>
<dbReference type="InterPro" id="IPR036390">
    <property type="entry name" value="WH_DNA-bd_sf"/>
</dbReference>
<dbReference type="InterPro" id="IPR000600">
    <property type="entry name" value="ROK"/>
</dbReference>
<gene>
    <name evidence="1" type="ORF">C5L14_17890</name>
</gene>
<dbReference type="Gene3D" id="1.10.10.10">
    <property type="entry name" value="Winged helix-like DNA-binding domain superfamily/Winged helix DNA-binding domain"/>
    <property type="match status" value="1"/>
</dbReference>
<dbReference type="SUPFAM" id="SSF53067">
    <property type="entry name" value="Actin-like ATPase domain"/>
    <property type="match status" value="1"/>
</dbReference>
<dbReference type="Gene3D" id="3.30.420.40">
    <property type="match status" value="2"/>
</dbReference>
<comment type="caution">
    <text evidence="1">The sequence shown here is derived from an EMBL/GenBank/DDBJ whole genome shotgun (WGS) entry which is preliminary data.</text>
</comment>
<sequence length="423" mass="44477">MASDDRFSSDGERGGLAALNDLFDDTPRLEARRQGLISSTSIGLANRGRVLQVLFDLGPTSRAELARHVGVNRATITGIIQPLIDQGILVEGEPLPSKEGGGKPARPVWFAEDAAPICAVLLMHDGVHCCLVSLDGTITAEVRAAFPDGAATVEPLIDILFGCVGQVLDLAHRPPLGIGVAAGGMIDTDSGTIVAVNLAPLLDGFPLGPALARRFGLPVRVDHHPRALLVGDRWFGIGRGKRNFAVIYTGDVLGGAIFLDGHLYRGPAGAGGELGHTFVQVDGAACRCGRRGCWETIATLGWLRREARQRHLSSAEIMDSRSLAVLAAEEGSAAAGLLDLYARNIAIGIANLQQTMAPNFFVLHGDVAGAGTALLEAIAAHVRDLVPWRPGNDIQLVMGDLEDRAALKGAAGLILSELLHFAL</sequence>
<dbReference type="EMBL" id="PUEJ01000006">
    <property type="protein sequence ID" value="PRH86122.1"/>
    <property type="molecule type" value="Genomic_DNA"/>
</dbReference>
<proteinExistence type="predicted"/>
<dbReference type="AlphaFoldDB" id="A0A2S9Q9U8"/>
<dbReference type="Pfam" id="PF00480">
    <property type="entry name" value="ROK"/>
    <property type="match status" value="1"/>
</dbReference>
<dbReference type="GO" id="GO:0016301">
    <property type="term" value="F:kinase activity"/>
    <property type="evidence" value="ECO:0007669"/>
    <property type="project" value="UniProtKB-KW"/>
</dbReference>
<dbReference type="Proteomes" id="UP000237682">
    <property type="component" value="Unassembled WGS sequence"/>
</dbReference>
<reference evidence="1 2" key="1">
    <citation type="submission" date="2018-02" db="EMBL/GenBank/DDBJ databases">
        <title>Whole genome sequencing of endophytic bacterium.</title>
        <authorList>
            <person name="Eedara R."/>
            <person name="Podile A.R."/>
        </authorList>
    </citation>
    <scope>NUCLEOTIDE SEQUENCE [LARGE SCALE GENOMIC DNA]</scope>
    <source>
        <strain evidence="1 2">RP1T</strain>
    </source>
</reference>
<dbReference type="InterPro" id="IPR043129">
    <property type="entry name" value="ATPase_NBD"/>
</dbReference>
<dbReference type="PANTHER" id="PTHR18964">
    <property type="entry name" value="ROK (REPRESSOR, ORF, KINASE) FAMILY"/>
    <property type="match status" value="1"/>
</dbReference>
<keyword evidence="1" id="KW-0808">Transferase</keyword>
<protein>
    <submittedName>
        <fullName evidence="1">Sugar kinase</fullName>
    </submittedName>
</protein>
<accession>A0A2S9Q9U8</accession>
<organism evidence="1 2">
    <name type="scientific">Labrys okinawensis</name>
    <dbReference type="NCBI Taxonomy" id="346911"/>
    <lineage>
        <taxon>Bacteria</taxon>
        <taxon>Pseudomonadati</taxon>
        <taxon>Pseudomonadota</taxon>
        <taxon>Alphaproteobacteria</taxon>
        <taxon>Hyphomicrobiales</taxon>
        <taxon>Xanthobacteraceae</taxon>
        <taxon>Labrys</taxon>
    </lineage>
</organism>
<evidence type="ECO:0000313" key="1">
    <source>
        <dbReference type="EMBL" id="PRH86122.1"/>
    </source>
</evidence>
<dbReference type="InterPro" id="IPR036388">
    <property type="entry name" value="WH-like_DNA-bd_sf"/>
</dbReference>
<keyword evidence="1" id="KW-0418">Kinase</keyword>
<dbReference type="RefSeq" id="WP_105863419.1">
    <property type="nucleotide sequence ID" value="NZ_PUEJ01000006.1"/>
</dbReference>